<evidence type="ECO:0000313" key="2">
    <source>
        <dbReference type="Proteomes" id="UP000051888"/>
    </source>
</evidence>
<dbReference type="STRING" id="157838.AN964_13245"/>
<dbReference type="PATRIC" id="fig|157838.3.peg.2942"/>
<dbReference type="OrthoDB" id="9810012at2"/>
<accession>A0A0Q3WXR8</accession>
<dbReference type="AlphaFoldDB" id="A0A0Q3WXR8"/>
<keyword evidence="1" id="KW-0378">Hydrolase</keyword>
<proteinExistence type="predicted"/>
<gene>
    <name evidence="1" type="ORF">AN964_13245</name>
</gene>
<reference evidence="1 2" key="1">
    <citation type="submission" date="2015-09" db="EMBL/GenBank/DDBJ databases">
        <title>Genome sequencing project for genomic taxonomy and phylogenomics of Bacillus-like bacteria.</title>
        <authorList>
            <person name="Liu B."/>
            <person name="Wang J."/>
            <person name="Zhu Y."/>
            <person name="Liu G."/>
            <person name="Chen Q."/>
            <person name="Chen Z."/>
            <person name="Lan J."/>
            <person name="Che J."/>
            <person name="Ge C."/>
            <person name="Shi H."/>
            <person name="Pan Z."/>
            <person name="Liu X."/>
        </authorList>
    </citation>
    <scope>NUCLEOTIDE SEQUENCE [LARGE SCALE GENOMIC DNA]</scope>
    <source>
        <strain evidence="1 2">LMG 18435</strain>
    </source>
</reference>
<organism evidence="1 2">
    <name type="scientific">Heyndrickxia shackletonii</name>
    <dbReference type="NCBI Taxonomy" id="157838"/>
    <lineage>
        <taxon>Bacteria</taxon>
        <taxon>Bacillati</taxon>
        <taxon>Bacillota</taxon>
        <taxon>Bacilli</taxon>
        <taxon>Bacillales</taxon>
        <taxon>Bacillaceae</taxon>
        <taxon>Heyndrickxia</taxon>
    </lineage>
</organism>
<dbReference type="RefSeq" id="WP_055740134.1">
    <property type="nucleotide sequence ID" value="NZ_JAAIWL010000034.1"/>
</dbReference>
<sequence length="202" mass="23813">MGSRIMHLVIANKIADHFSIENKSSFLLGGVAPDAVAPKEKSHFFIGDVNDYSRRIDFEHFLKKYSAIKQSYYILGYYTHLIADDIWLQGFYLPWLKNRLENNNEMFTLYHNDFRLLNGKLLDYYGYTNVWKEELKIPSEMVELEEVTNDDMIQFIPHVLGDMDYDCEDLRQPLNVFTFDQIVGYIETSVDRGIKQIKSFIR</sequence>
<protein>
    <submittedName>
        <fullName evidence="1">Hydrolase</fullName>
    </submittedName>
</protein>
<name>A0A0Q3WXR8_9BACI</name>
<dbReference type="Proteomes" id="UP000051888">
    <property type="component" value="Unassembled WGS sequence"/>
</dbReference>
<dbReference type="GO" id="GO:0016787">
    <property type="term" value="F:hydrolase activity"/>
    <property type="evidence" value="ECO:0007669"/>
    <property type="project" value="UniProtKB-KW"/>
</dbReference>
<keyword evidence="2" id="KW-1185">Reference proteome</keyword>
<evidence type="ECO:0000313" key="1">
    <source>
        <dbReference type="EMBL" id="KQL54364.1"/>
    </source>
</evidence>
<comment type="caution">
    <text evidence="1">The sequence shown here is derived from an EMBL/GenBank/DDBJ whole genome shotgun (WGS) entry which is preliminary data.</text>
</comment>
<dbReference type="EMBL" id="LJJC01000004">
    <property type="protein sequence ID" value="KQL54364.1"/>
    <property type="molecule type" value="Genomic_DNA"/>
</dbReference>